<sequence length="313" mass="35738">MEEKKTPEENVAPVNKEVSTSESLPSTHQKIASHCANCHTPLDSSAKFCFDCGAKVIDQRLTLKHIANETTASFLNIDTNKPVKTFIHLFTKPEEVIGGYINGVRKRYINAFGYFTIAITLTGLFFFLFNDAYIEAIEIVTTQQSQDEFQKEIGKTINQKVFEYQTVIFFIFIPLFAFFSRLVFLKNKKYNYAEHLIINLYAQSHTSIVSILIYFCTVWFTDVFHTMLMLVLPIQILYFCYVLKKLYKLSWIKTILKLLLFIAILIPLFLVLSIIAGIVMVLTGVISPEDAIEAQKAKQGISYIASSVINWTS</sequence>
<dbReference type="Pfam" id="PF12412">
    <property type="entry name" value="DUF3667"/>
    <property type="match status" value="1"/>
</dbReference>
<dbReference type="EMBL" id="JAVRHZ010000004">
    <property type="protein sequence ID" value="MDT0555908.1"/>
    <property type="molecule type" value="Genomic_DNA"/>
</dbReference>
<keyword evidence="2" id="KW-0812">Transmembrane</keyword>
<protein>
    <submittedName>
        <fullName evidence="3">DUF3667 domain-containing protein</fullName>
    </submittedName>
</protein>
<feature type="transmembrane region" description="Helical" evidence="2">
    <location>
        <begin position="164"/>
        <end position="184"/>
    </location>
</feature>
<evidence type="ECO:0000256" key="2">
    <source>
        <dbReference type="SAM" id="Phobius"/>
    </source>
</evidence>
<feature type="transmembrane region" description="Helical" evidence="2">
    <location>
        <begin position="111"/>
        <end position="129"/>
    </location>
</feature>
<keyword evidence="4" id="KW-1185">Reference proteome</keyword>
<organism evidence="3 4">
    <name type="scientific">Patiriisocius hiemis</name>
    <dbReference type="NCBI Taxonomy" id="3075604"/>
    <lineage>
        <taxon>Bacteria</taxon>
        <taxon>Pseudomonadati</taxon>
        <taxon>Bacteroidota</taxon>
        <taxon>Flavobacteriia</taxon>
        <taxon>Flavobacteriales</taxon>
        <taxon>Flavobacteriaceae</taxon>
        <taxon>Patiriisocius</taxon>
    </lineage>
</organism>
<feature type="transmembrane region" description="Helical" evidence="2">
    <location>
        <begin position="255"/>
        <end position="282"/>
    </location>
</feature>
<evidence type="ECO:0000313" key="4">
    <source>
        <dbReference type="Proteomes" id="UP001254488"/>
    </source>
</evidence>
<dbReference type="Proteomes" id="UP001254488">
    <property type="component" value="Unassembled WGS sequence"/>
</dbReference>
<gene>
    <name evidence="3" type="ORF">RM538_07830</name>
</gene>
<reference evidence="3 4" key="1">
    <citation type="submission" date="2023-09" db="EMBL/GenBank/DDBJ databases">
        <authorList>
            <person name="Rey-Velasco X."/>
        </authorList>
    </citation>
    <scope>NUCLEOTIDE SEQUENCE [LARGE SCALE GENOMIC DNA]</scope>
    <source>
        <strain evidence="3 4">W242</strain>
    </source>
</reference>
<name>A0ABU2YCK0_9FLAO</name>
<feature type="transmembrane region" description="Helical" evidence="2">
    <location>
        <begin position="196"/>
        <end position="220"/>
    </location>
</feature>
<keyword evidence="2" id="KW-1133">Transmembrane helix</keyword>
<comment type="caution">
    <text evidence="3">The sequence shown here is derived from an EMBL/GenBank/DDBJ whole genome shotgun (WGS) entry which is preliminary data.</text>
</comment>
<feature type="region of interest" description="Disordered" evidence="1">
    <location>
        <begin position="1"/>
        <end position="23"/>
    </location>
</feature>
<evidence type="ECO:0000256" key="1">
    <source>
        <dbReference type="SAM" id="MobiDB-lite"/>
    </source>
</evidence>
<evidence type="ECO:0000313" key="3">
    <source>
        <dbReference type="EMBL" id="MDT0555908.1"/>
    </source>
</evidence>
<keyword evidence="2" id="KW-0472">Membrane</keyword>
<dbReference type="InterPro" id="IPR022134">
    <property type="entry name" value="DUF3667"/>
</dbReference>
<dbReference type="RefSeq" id="WP_311332864.1">
    <property type="nucleotide sequence ID" value="NZ_JAVRHZ010000004.1"/>
</dbReference>
<feature type="transmembrane region" description="Helical" evidence="2">
    <location>
        <begin position="226"/>
        <end position="243"/>
    </location>
</feature>
<accession>A0ABU2YCK0</accession>
<proteinExistence type="predicted"/>